<reference evidence="1 2" key="1">
    <citation type="journal article" date="2022" name="J. Dairy Sci.">
        <title>Genetic diversity of Lactobacillus delbrueckii isolated from raw milk in Hokkaido, Japan.</title>
        <authorList>
            <person name="Tsuchihashi H."/>
            <person name="Ichikawa A."/>
            <person name="Takeda M."/>
            <person name="Koizumi A."/>
            <person name="Mizoguchi C."/>
            <person name="Ishida T."/>
            <person name="Kimura K."/>
        </authorList>
    </citation>
    <scope>NUCLEOTIDE SEQUENCE [LARGE SCALE GENOMIC DNA]</scope>
    <source>
        <strain evidence="1 2">ME-791</strain>
    </source>
</reference>
<dbReference type="Proteomes" id="UP001054884">
    <property type="component" value="Unassembled WGS sequence"/>
</dbReference>
<comment type="caution">
    <text evidence="1">The sequence shown here is derived from an EMBL/GenBank/DDBJ whole genome shotgun (WGS) entry which is preliminary data.</text>
</comment>
<dbReference type="AlphaFoldDB" id="A0ABD0AHY4"/>
<proteinExistence type="predicted"/>
<dbReference type="EMBL" id="BNHY01000062">
    <property type="protein sequence ID" value="GHN34601.1"/>
    <property type="molecule type" value="Genomic_DNA"/>
</dbReference>
<organism evidence="1 2">
    <name type="scientific">Lactobacillus delbrueckii</name>
    <dbReference type="NCBI Taxonomy" id="1584"/>
    <lineage>
        <taxon>Bacteria</taxon>
        <taxon>Bacillati</taxon>
        <taxon>Bacillota</taxon>
        <taxon>Bacilli</taxon>
        <taxon>Lactobacillales</taxon>
        <taxon>Lactobacillaceae</taxon>
        <taxon>Lactobacillus</taxon>
    </lineage>
</organism>
<gene>
    <name evidence="1" type="ORF">ME791_17530</name>
</gene>
<protein>
    <submittedName>
        <fullName evidence="1">Uncharacterized protein</fullName>
    </submittedName>
</protein>
<dbReference type="RefSeq" id="WP_236160455.1">
    <property type="nucleotide sequence ID" value="NZ_BNHQ01000084.1"/>
</dbReference>
<accession>A0ABD0AHY4</accession>
<name>A0ABD0AHY4_9LACO</name>
<sequence length="141" mass="16449">MLLYSTMLDVNDTLTKEKFIQLVIKWNQESQYEENVIPGLVWDGQMNVRYGDDQHWLEIEEYRNGNTVAVAIRYQKVEENGRIWNSDYVMNFAAGKMHIQLDRSFAGDANDLDQEFSTPHFLTFFIEEGHLQADGDLPVAR</sequence>
<evidence type="ECO:0000313" key="1">
    <source>
        <dbReference type="EMBL" id="GHN34601.1"/>
    </source>
</evidence>
<evidence type="ECO:0000313" key="2">
    <source>
        <dbReference type="Proteomes" id="UP001054884"/>
    </source>
</evidence>